<gene>
    <name evidence="6" type="ORF">E0D97_05710</name>
</gene>
<dbReference type="Proteomes" id="UP000291301">
    <property type="component" value="Unassembled WGS sequence"/>
</dbReference>
<evidence type="ECO:0000313" key="7">
    <source>
        <dbReference type="Proteomes" id="UP000291301"/>
    </source>
</evidence>
<dbReference type="SMART" id="SM00382">
    <property type="entry name" value="AAA"/>
    <property type="match status" value="1"/>
</dbReference>
<dbReference type="Pfam" id="PF00005">
    <property type="entry name" value="ABC_tran"/>
    <property type="match status" value="1"/>
</dbReference>
<proteinExistence type="inferred from homology"/>
<name>A0A4R0PE57_9HYPH</name>
<evidence type="ECO:0000256" key="2">
    <source>
        <dbReference type="ARBA" id="ARBA00022448"/>
    </source>
</evidence>
<dbReference type="Gene3D" id="3.40.50.300">
    <property type="entry name" value="P-loop containing nucleotide triphosphate hydrolases"/>
    <property type="match status" value="1"/>
</dbReference>
<reference evidence="6 7" key="1">
    <citation type="journal article" date="2015" name="Antonie Van Leeuwenhoek">
        <title>Oricola cellulosilytica gen. nov., sp. nov., a cellulose-degrading bacterium of the family Phyllobacteriaceae isolated from surface seashore water, and emended descriptions of Mesorhizobium loti and Phyllobacterium myrsinacearum.</title>
        <authorList>
            <person name="Hameed A."/>
            <person name="Shahina M."/>
            <person name="Lai W.A."/>
            <person name="Lin S.Y."/>
            <person name="Young L.S."/>
            <person name="Liu Y.C."/>
            <person name="Hsu Y.H."/>
            <person name="Young C.C."/>
        </authorList>
    </citation>
    <scope>NUCLEOTIDE SEQUENCE [LARGE SCALE GENOMIC DNA]</scope>
    <source>
        <strain evidence="6 7">KCTC 52183</strain>
    </source>
</reference>
<keyword evidence="4 6" id="KW-0067">ATP-binding</keyword>
<organism evidence="6 7">
    <name type="scientific">Oricola cellulosilytica</name>
    <dbReference type="NCBI Taxonomy" id="1429082"/>
    <lineage>
        <taxon>Bacteria</taxon>
        <taxon>Pseudomonadati</taxon>
        <taxon>Pseudomonadota</taxon>
        <taxon>Alphaproteobacteria</taxon>
        <taxon>Hyphomicrobiales</taxon>
        <taxon>Ahrensiaceae</taxon>
        <taxon>Oricola</taxon>
    </lineage>
</organism>
<dbReference type="PANTHER" id="PTHR43335:SF4">
    <property type="entry name" value="ABC TRANSPORTER, ATP-BINDING PROTEIN"/>
    <property type="match status" value="1"/>
</dbReference>
<dbReference type="InterPro" id="IPR003439">
    <property type="entry name" value="ABC_transporter-like_ATP-bd"/>
</dbReference>
<evidence type="ECO:0000259" key="5">
    <source>
        <dbReference type="PROSITE" id="PS50893"/>
    </source>
</evidence>
<dbReference type="InterPro" id="IPR003593">
    <property type="entry name" value="AAA+_ATPase"/>
</dbReference>
<dbReference type="GO" id="GO:0016887">
    <property type="term" value="F:ATP hydrolysis activity"/>
    <property type="evidence" value="ECO:0007669"/>
    <property type="project" value="InterPro"/>
</dbReference>
<evidence type="ECO:0000256" key="3">
    <source>
        <dbReference type="ARBA" id="ARBA00022741"/>
    </source>
</evidence>
<comment type="similarity">
    <text evidence="1">Belongs to the ABC transporter superfamily.</text>
</comment>
<evidence type="ECO:0000256" key="4">
    <source>
        <dbReference type="ARBA" id="ARBA00022840"/>
    </source>
</evidence>
<dbReference type="PROSITE" id="PS50893">
    <property type="entry name" value="ABC_TRANSPORTER_2"/>
    <property type="match status" value="1"/>
</dbReference>
<sequence length="351" mass="37779">MLQKSQAGAQAGAADRADHAQATSHVLRVEGLGKVFDGRSAVKDLSFSLQAGRILGLLGPNGAGKTTTIRMLTTVLEPTSGAFWIDGLASSRPDAIRRRMGVLPESLGFPKKITGLELMVYYGQLYGFDQRKARQNGLALLEAVKLRPRAHSLIGSYSRGMRQRLGIARALIHDPVVIFLDEPTLGLDPRGQKELLALIRSIARERMIGVVFCSHDLPEVSTLCDDVVILREGTVVAAGTVGEIVRKSRGNVVRIRVPAQAAQEAAQLFHGISGVMLVSPAEESGWIEARPADAPGDGEQDRLLGNRMLDVLIRAQIPVLGLQAEGGSLQDVFFELTDEEHADGYASVSVH</sequence>
<dbReference type="InterPro" id="IPR027417">
    <property type="entry name" value="P-loop_NTPase"/>
</dbReference>
<keyword evidence="3" id="KW-0547">Nucleotide-binding</keyword>
<evidence type="ECO:0000313" key="6">
    <source>
        <dbReference type="EMBL" id="TCD15043.1"/>
    </source>
</evidence>
<keyword evidence="7" id="KW-1185">Reference proteome</keyword>
<feature type="domain" description="ABC transporter" evidence="5">
    <location>
        <begin position="27"/>
        <end position="257"/>
    </location>
</feature>
<dbReference type="PANTHER" id="PTHR43335">
    <property type="entry name" value="ABC TRANSPORTER, ATP-BINDING PROTEIN"/>
    <property type="match status" value="1"/>
</dbReference>
<dbReference type="SUPFAM" id="SSF52540">
    <property type="entry name" value="P-loop containing nucleoside triphosphate hydrolases"/>
    <property type="match status" value="1"/>
</dbReference>
<protein>
    <submittedName>
        <fullName evidence="6">ABC transporter ATP-binding protein</fullName>
    </submittedName>
</protein>
<dbReference type="GO" id="GO:0005524">
    <property type="term" value="F:ATP binding"/>
    <property type="evidence" value="ECO:0007669"/>
    <property type="project" value="UniProtKB-KW"/>
</dbReference>
<dbReference type="RefSeq" id="WP_131566543.1">
    <property type="nucleotide sequence ID" value="NZ_JAINFK010000003.1"/>
</dbReference>
<dbReference type="OrthoDB" id="9778547at2"/>
<dbReference type="AlphaFoldDB" id="A0A4R0PE57"/>
<comment type="caution">
    <text evidence="6">The sequence shown here is derived from an EMBL/GenBank/DDBJ whole genome shotgun (WGS) entry which is preliminary data.</text>
</comment>
<keyword evidence="2" id="KW-0813">Transport</keyword>
<accession>A0A4R0PE57</accession>
<dbReference type="EMBL" id="SJST01000002">
    <property type="protein sequence ID" value="TCD15043.1"/>
    <property type="molecule type" value="Genomic_DNA"/>
</dbReference>
<evidence type="ECO:0000256" key="1">
    <source>
        <dbReference type="ARBA" id="ARBA00005417"/>
    </source>
</evidence>